<accession>A0ABT0LIT2</accession>
<gene>
    <name evidence="1" type="ORF">L2764_23110</name>
</gene>
<comment type="caution">
    <text evidence="1">The sequence shown here is derived from an EMBL/GenBank/DDBJ whole genome shotgun (WGS) entry which is preliminary data.</text>
</comment>
<dbReference type="Proteomes" id="UP001203423">
    <property type="component" value="Unassembled WGS sequence"/>
</dbReference>
<dbReference type="RefSeq" id="WP_248942679.1">
    <property type="nucleotide sequence ID" value="NZ_JAKIKS010000143.1"/>
</dbReference>
<reference evidence="1 2" key="1">
    <citation type="submission" date="2022-01" db="EMBL/GenBank/DDBJ databases">
        <title>Whole genome-based taxonomy of the Shewanellaceae.</title>
        <authorList>
            <person name="Martin-Rodriguez A.J."/>
        </authorList>
    </citation>
    <scope>NUCLEOTIDE SEQUENCE [LARGE SCALE GENOMIC DNA]</scope>
    <source>
        <strain evidence="1 2">DSM 17177</strain>
    </source>
</reference>
<protein>
    <submittedName>
        <fullName evidence="1">Uncharacterized protein</fullName>
    </submittedName>
</protein>
<organism evidence="1 2">
    <name type="scientific">Shewanella surugensis</name>
    <dbReference type="NCBI Taxonomy" id="212020"/>
    <lineage>
        <taxon>Bacteria</taxon>
        <taxon>Pseudomonadati</taxon>
        <taxon>Pseudomonadota</taxon>
        <taxon>Gammaproteobacteria</taxon>
        <taxon>Alteromonadales</taxon>
        <taxon>Shewanellaceae</taxon>
        <taxon>Shewanella</taxon>
    </lineage>
</organism>
<evidence type="ECO:0000313" key="1">
    <source>
        <dbReference type="EMBL" id="MCL1127285.1"/>
    </source>
</evidence>
<keyword evidence="2" id="KW-1185">Reference proteome</keyword>
<evidence type="ECO:0000313" key="2">
    <source>
        <dbReference type="Proteomes" id="UP001203423"/>
    </source>
</evidence>
<sequence>MALTLEAAGLVLSQIGTADNVGSAGVTNNQYSAAVITNVVGITTVDRLVYQVGLKYLDINQKYEETTNYRSLNASSEMFIPPFIGGESN</sequence>
<dbReference type="EMBL" id="JAKIKS010000143">
    <property type="protein sequence ID" value="MCL1127285.1"/>
    <property type="molecule type" value="Genomic_DNA"/>
</dbReference>
<proteinExistence type="predicted"/>
<name>A0ABT0LIT2_9GAMM</name>